<sequence length="68" mass="7732">MRYTLMLACVAAATLTSACSSRQAYDSGQAWQRNECNRIADAQERQRCMGSASTSYDSYQRQRQDIQK</sequence>
<feature type="signal peptide" evidence="1">
    <location>
        <begin position="1"/>
        <end position="24"/>
    </location>
</feature>
<name>A0A109XY30_ALCXX</name>
<evidence type="ECO:0000256" key="1">
    <source>
        <dbReference type="SAM" id="SignalP"/>
    </source>
</evidence>
<feature type="chain" id="PRO_5007141928" description="Lipoprotein" evidence="1">
    <location>
        <begin position="25"/>
        <end position="68"/>
    </location>
</feature>
<dbReference type="EMBL" id="CP014060">
    <property type="protein sequence ID" value="AMG39502.1"/>
    <property type="molecule type" value="Genomic_DNA"/>
</dbReference>
<proteinExistence type="predicted"/>
<evidence type="ECO:0000313" key="2">
    <source>
        <dbReference type="EMBL" id="AMG39502.1"/>
    </source>
</evidence>
<organism evidence="2 3">
    <name type="scientific">Alcaligenes xylosoxydans xylosoxydans</name>
    <name type="common">Achromobacter xylosoxidans</name>
    <dbReference type="NCBI Taxonomy" id="85698"/>
    <lineage>
        <taxon>Bacteria</taxon>
        <taxon>Pseudomonadati</taxon>
        <taxon>Pseudomonadota</taxon>
        <taxon>Betaproteobacteria</taxon>
        <taxon>Burkholderiales</taxon>
        <taxon>Alcaligenaceae</taxon>
        <taxon>Achromobacter</taxon>
    </lineage>
</organism>
<evidence type="ECO:0008006" key="4">
    <source>
        <dbReference type="Google" id="ProtNLM"/>
    </source>
</evidence>
<reference evidence="3" key="1">
    <citation type="submission" date="2015-12" db="EMBL/GenBank/DDBJ databases">
        <title>FDA dAtabase for Regulatory Grade micrObial Sequences (FDA-ARGOS): Supporting development and validation of Infectious Disease Dx tests.</title>
        <authorList>
            <person name="Case J."/>
            <person name="Tallon L."/>
            <person name="Sadzewicz L."/>
            <person name="Sengamalay N."/>
            <person name="Ott S."/>
            <person name="Godinez A."/>
            <person name="Nagaraj S."/>
            <person name="Nadendla S."/>
            <person name="Sichtig H."/>
        </authorList>
    </citation>
    <scope>NUCLEOTIDE SEQUENCE [LARGE SCALE GENOMIC DNA]</scope>
    <source>
        <strain evidence="3">FDAARGOS_147</strain>
    </source>
</reference>
<evidence type="ECO:0000313" key="3">
    <source>
        <dbReference type="Proteomes" id="UP000060602"/>
    </source>
</evidence>
<keyword evidence="1" id="KW-0732">Signal</keyword>
<dbReference type="AlphaFoldDB" id="A0A109XY30"/>
<protein>
    <recommendedName>
        <fullName evidence="4">Lipoprotein</fullName>
    </recommendedName>
</protein>
<gene>
    <name evidence="2" type="ORF">AL504_27995</name>
</gene>
<dbReference type="Proteomes" id="UP000060602">
    <property type="component" value="Chromosome"/>
</dbReference>
<dbReference type="PROSITE" id="PS51257">
    <property type="entry name" value="PROKAR_LIPOPROTEIN"/>
    <property type="match status" value="1"/>
</dbReference>
<dbReference type="RefSeq" id="WP_006390341.1">
    <property type="nucleotide sequence ID" value="NZ_CP014060.2"/>
</dbReference>
<accession>A0A109XY30</accession>